<dbReference type="EMBL" id="JBHSGN010000169">
    <property type="protein sequence ID" value="MFC4677048.1"/>
    <property type="molecule type" value="Genomic_DNA"/>
</dbReference>
<comment type="caution">
    <text evidence="2">The sequence shown here is derived from an EMBL/GenBank/DDBJ whole genome shotgun (WGS) entry which is preliminary data.</text>
</comment>
<dbReference type="RefSeq" id="WP_380001854.1">
    <property type="nucleotide sequence ID" value="NZ_JBHSGN010000169.1"/>
</dbReference>
<name>A0ABV9L5H0_9BACT</name>
<dbReference type="Proteomes" id="UP001596023">
    <property type="component" value="Unassembled WGS sequence"/>
</dbReference>
<proteinExistence type="predicted"/>
<keyword evidence="3" id="KW-1185">Reference proteome</keyword>
<evidence type="ECO:0000313" key="2">
    <source>
        <dbReference type="EMBL" id="MFC4677048.1"/>
    </source>
</evidence>
<evidence type="ECO:0000256" key="1">
    <source>
        <dbReference type="SAM" id="SignalP"/>
    </source>
</evidence>
<gene>
    <name evidence="2" type="ORF">ACFO6W_25535</name>
</gene>
<protein>
    <submittedName>
        <fullName evidence="2">Uncharacterized protein</fullName>
    </submittedName>
</protein>
<organism evidence="2 3">
    <name type="scientific">Dysgonomonas termitidis</name>
    <dbReference type="NCBI Taxonomy" id="1516126"/>
    <lineage>
        <taxon>Bacteria</taxon>
        <taxon>Pseudomonadati</taxon>
        <taxon>Bacteroidota</taxon>
        <taxon>Bacteroidia</taxon>
        <taxon>Bacteroidales</taxon>
        <taxon>Dysgonomonadaceae</taxon>
        <taxon>Dysgonomonas</taxon>
    </lineage>
</organism>
<keyword evidence="1" id="KW-0732">Signal</keyword>
<feature type="chain" id="PRO_5047146271" evidence="1">
    <location>
        <begin position="27"/>
        <end position="364"/>
    </location>
</feature>
<sequence length="364" mass="41111">MKKLIYIFLGFILCSLTALKAQTAIADPKMWTVPSIYTMDEPVTWYFDFGNAPQVNDGEALYLWIWAPKNPTGNPIPIKYEGNRIWSISLTPTVFFGMTVQELFDNKEPFYFLLRDLDATKLTGTLQLPKTDYVKDFVESGKMMDYGPTDFQLGSTVSILFNSNLVEGFNPAPSTVHMHGGLNDWDAQQQFQAWLPEIREKTLFKHLGNGIYKKDIVPQTYFGVTEEYEMENIVFLAVKYNGNDAAPDWAGTSPDMKILAPGTPVPPPANFYFFPLKISINDILIITRDNNDRGQKLSYTIKGGTKTLTGDMEGAMTQQRVYINVAKEFKGMDISKLNVLVKDQNGKTIYEGDIPLVKVDNLIK</sequence>
<reference evidence="3" key="1">
    <citation type="journal article" date="2019" name="Int. J. Syst. Evol. Microbiol.">
        <title>The Global Catalogue of Microorganisms (GCM) 10K type strain sequencing project: providing services to taxonomists for standard genome sequencing and annotation.</title>
        <authorList>
            <consortium name="The Broad Institute Genomics Platform"/>
            <consortium name="The Broad Institute Genome Sequencing Center for Infectious Disease"/>
            <person name="Wu L."/>
            <person name="Ma J."/>
        </authorList>
    </citation>
    <scope>NUCLEOTIDE SEQUENCE [LARGE SCALE GENOMIC DNA]</scope>
    <source>
        <strain evidence="3">CCUG 66188</strain>
    </source>
</reference>
<accession>A0ABV9L5H0</accession>
<feature type="signal peptide" evidence="1">
    <location>
        <begin position="1"/>
        <end position="26"/>
    </location>
</feature>
<evidence type="ECO:0000313" key="3">
    <source>
        <dbReference type="Proteomes" id="UP001596023"/>
    </source>
</evidence>